<accession>A0A6G0W408</accession>
<organism evidence="1 2">
    <name type="scientific">Aphanomyces euteiches</name>
    <dbReference type="NCBI Taxonomy" id="100861"/>
    <lineage>
        <taxon>Eukaryota</taxon>
        <taxon>Sar</taxon>
        <taxon>Stramenopiles</taxon>
        <taxon>Oomycota</taxon>
        <taxon>Saprolegniomycetes</taxon>
        <taxon>Saprolegniales</taxon>
        <taxon>Verrucalvaceae</taxon>
        <taxon>Aphanomyces</taxon>
    </lineage>
</organism>
<reference evidence="1 2" key="1">
    <citation type="submission" date="2019-07" db="EMBL/GenBank/DDBJ databases">
        <title>Genomics analysis of Aphanomyces spp. identifies a new class of oomycete effector associated with host adaptation.</title>
        <authorList>
            <person name="Gaulin E."/>
        </authorList>
    </citation>
    <scope>NUCLEOTIDE SEQUENCE [LARGE SCALE GENOMIC DNA]</scope>
    <source>
        <strain evidence="1 2">ATCC 201684</strain>
    </source>
</reference>
<keyword evidence="2" id="KW-1185">Reference proteome</keyword>
<gene>
    <name evidence="1" type="ORF">Ae201684_018985</name>
</gene>
<evidence type="ECO:0000313" key="2">
    <source>
        <dbReference type="Proteomes" id="UP000481153"/>
    </source>
</evidence>
<evidence type="ECO:0000313" key="1">
    <source>
        <dbReference type="EMBL" id="KAF0721705.1"/>
    </source>
</evidence>
<sequence>MLAPVWNCFWVQPLTKPSALFFRLAPMSESHENVNDKPICEEDKKDFNTALLEGMDLMEQEGGEDE</sequence>
<dbReference type="AlphaFoldDB" id="A0A6G0W408"/>
<comment type="caution">
    <text evidence="1">The sequence shown here is derived from an EMBL/GenBank/DDBJ whole genome shotgun (WGS) entry which is preliminary data.</text>
</comment>
<proteinExistence type="predicted"/>
<name>A0A6G0W408_9STRA</name>
<dbReference type="Proteomes" id="UP000481153">
    <property type="component" value="Unassembled WGS sequence"/>
</dbReference>
<dbReference type="EMBL" id="VJMJ01000370">
    <property type="protein sequence ID" value="KAF0721705.1"/>
    <property type="molecule type" value="Genomic_DNA"/>
</dbReference>
<protein>
    <submittedName>
        <fullName evidence="1">Uncharacterized protein</fullName>
    </submittedName>
</protein>